<protein>
    <submittedName>
        <fullName evidence="3">ABC-type transport system substrate-binding protein</fullName>
    </submittedName>
</protein>
<dbReference type="Proteomes" id="UP000531251">
    <property type="component" value="Unassembled WGS sequence"/>
</dbReference>
<feature type="chain" id="PRO_5031080737" evidence="2">
    <location>
        <begin position="21"/>
        <end position="103"/>
    </location>
</feature>
<dbReference type="EMBL" id="JAATJB010000005">
    <property type="protein sequence ID" value="NJB97762.1"/>
    <property type="molecule type" value="Genomic_DNA"/>
</dbReference>
<dbReference type="RefSeq" id="WP_241213529.1">
    <property type="nucleotide sequence ID" value="NZ_BAAADY010000006.1"/>
</dbReference>
<evidence type="ECO:0000313" key="4">
    <source>
        <dbReference type="Proteomes" id="UP000531251"/>
    </source>
</evidence>
<gene>
    <name evidence="3" type="ORF">GGR89_002077</name>
</gene>
<sequence length="103" mass="10554">MKRIIMAVAALGLATTGAAAQSSGQSGSHNPVVKDGTAHHVAAPAKGRSSFTEDQAKGRLAKAGYTDIAGLRGTENGAWQGMAMKNGKKVTVTLDYKGNITAR</sequence>
<name>A0A7X5XYK5_9SPHN</name>
<accession>A0A7X5XYK5</accession>
<comment type="caution">
    <text evidence="3">The sequence shown here is derived from an EMBL/GenBank/DDBJ whole genome shotgun (WGS) entry which is preliminary data.</text>
</comment>
<dbReference type="AlphaFoldDB" id="A0A7X5XYK5"/>
<evidence type="ECO:0000256" key="2">
    <source>
        <dbReference type="SAM" id="SignalP"/>
    </source>
</evidence>
<evidence type="ECO:0000256" key="1">
    <source>
        <dbReference type="SAM" id="MobiDB-lite"/>
    </source>
</evidence>
<evidence type="ECO:0000313" key="3">
    <source>
        <dbReference type="EMBL" id="NJB97762.1"/>
    </source>
</evidence>
<proteinExistence type="predicted"/>
<organism evidence="3 4">
    <name type="scientific">Sphingomonas trueperi</name>
    <dbReference type="NCBI Taxonomy" id="53317"/>
    <lineage>
        <taxon>Bacteria</taxon>
        <taxon>Pseudomonadati</taxon>
        <taxon>Pseudomonadota</taxon>
        <taxon>Alphaproteobacteria</taxon>
        <taxon>Sphingomonadales</taxon>
        <taxon>Sphingomonadaceae</taxon>
        <taxon>Sphingomonas</taxon>
    </lineage>
</organism>
<feature type="region of interest" description="Disordered" evidence="1">
    <location>
        <begin position="17"/>
        <end position="55"/>
    </location>
</feature>
<feature type="signal peptide" evidence="2">
    <location>
        <begin position="1"/>
        <end position="20"/>
    </location>
</feature>
<reference evidence="3 4" key="1">
    <citation type="submission" date="2020-03" db="EMBL/GenBank/DDBJ databases">
        <title>Genomic Encyclopedia of Type Strains, Phase IV (KMG-IV): sequencing the most valuable type-strain genomes for metagenomic binning, comparative biology and taxonomic classification.</title>
        <authorList>
            <person name="Goeker M."/>
        </authorList>
    </citation>
    <scope>NUCLEOTIDE SEQUENCE [LARGE SCALE GENOMIC DNA]</scope>
    <source>
        <strain evidence="3 4">DSM 7225</strain>
    </source>
</reference>
<keyword evidence="2" id="KW-0732">Signal</keyword>
<keyword evidence="4" id="KW-1185">Reference proteome</keyword>
<feature type="compositionally biased region" description="Low complexity" evidence="1">
    <location>
        <begin position="17"/>
        <end position="28"/>
    </location>
</feature>